<dbReference type="Pfam" id="PF01266">
    <property type="entry name" value="DAO"/>
    <property type="match status" value="1"/>
</dbReference>
<keyword evidence="1 3" id="KW-0560">Oxidoreductase</keyword>
<reference evidence="3 4" key="1">
    <citation type="journal article" date="2019" name="Int. J. Syst. Evol. Microbiol.">
        <title>The Global Catalogue of Microorganisms (GCM) 10K type strain sequencing project: providing services to taxonomists for standard genome sequencing and annotation.</title>
        <authorList>
            <consortium name="The Broad Institute Genomics Platform"/>
            <consortium name="The Broad Institute Genome Sequencing Center for Infectious Disease"/>
            <person name="Wu L."/>
            <person name="Ma J."/>
        </authorList>
    </citation>
    <scope>NUCLEOTIDE SEQUENCE [LARGE SCALE GENOMIC DNA]</scope>
    <source>
        <strain evidence="3 4">SYNS20</strain>
    </source>
</reference>
<protein>
    <submittedName>
        <fullName evidence="3">NAD(P)/FAD-dependent oxidoreductase</fullName>
        <ecNumber evidence="3">1.-.-.-</ecNumber>
    </submittedName>
</protein>
<dbReference type="GeneID" id="81210863"/>
<sequence>MAGSDPAAGAGSAAGDGVRVAVVGGGAVGVTAAHDLAAAGADVTLFEKGDLASGSSGRAAGVLYDAYAEDVDAELGARALERFRKLSGTGEFEFTECPYVMLAREGDDDLAEAVAGAAERMRVHDRDVETVDGDALGDRFPSLRTDDVAVAAVARNAGWVDPGSYVAAVADLAASAGAEIRTDSAVAVSTTPPGVTVASEAPVTRRFDAVVVAAGAHTKRLLADAGIAVPLKPYRVQALVSARGYDGPMWYDASAGAYARPHPAGLLAGDGTVPVEADPDEWDLEADDWFLADAGEVLRDRAGHDPDVERAWAGLCTATPDGDPLLGAVADGVFVAAGWQGHGFMRAPATGEVVARQVLGEREGVPGFDPGRFDGDEAFEISEGMAVETDDGAENRD</sequence>
<dbReference type="PANTHER" id="PTHR13847:SF287">
    <property type="entry name" value="FAD-DEPENDENT OXIDOREDUCTASE DOMAIN-CONTAINING PROTEIN 1"/>
    <property type="match status" value="1"/>
</dbReference>
<dbReference type="Proteomes" id="UP001596443">
    <property type="component" value="Unassembled WGS sequence"/>
</dbReference>
<feature type="domain" description="FAD dependent oxidoreductase" evidence="2">
    <location>
        <begin position="19"/>
        <end position="356"/>
    </location>
</feature>
<name>A0ABD5TJ75_9EURY</name>
<keyword evidence="4" id="KW-1185">Reference proteome</keyword>
<dbReference type="SUPFAM" id="SSF51905">
    <property type="entry name" value="FAD/NAD(P)-binding domain"/>
    <property type="match status" value="1"/>
</dbReference>
<evidence type="ECO:0000313" key="3">
    <source>
        <dbReference type="EMBL" id="MFC6787724.1"/>
    </source>
</evidence>
<dbReference type="EMBL" id="JBHSWX010000012">
    <property type="protein sequence ID" value="MFC6787724.1"/>
    <property type="molecule type" value="Genomic_DNA"/>
</dbReference>
<dbReference type="InterPro" id="IPR036188">
    <property type="entry name" value="FAD/NAD-bd_sf"/>
</dbReference>
<organism evidence="3 4">
    <name type="scientific">Halobaculum halobium</name>
    <dbReference type="NCBI Taxonomy" id="3032281"/>
    <lineage>
        <taxon>Archaea</taxon>
        <taxon>Methanobacteriati</taxon>
        <taxon>Methanobacteriota</taxon>
        <taxon>Stenosarchaea group</taxon>
        <taxon>Halobacteria</taxon>
        <taxon>Halobacteriales</taxon>
        <taxon>Haloferacaceae</taxon>
        <taxon>Halobaculum</taxon>
    </lineage>
</organism>
<dbReference type="GO" id="GO:0016491">
    <property type="term" value="F:oxidoreductase activity"/>
    <property type="evidence" value="ECO:0007669"/>
    <property type="project" value="UniProtKB-KW"/>
</dbReference>
<comment type="caution">
    <text evidence="3">The sequence shown here is derived from an EMBL/GenBank/DDBJ whole genome shotgun (WGS) entry which is preliminary data.</text>
</comment>
<evidence type="ECO:0000256" key="1">
    <source>
        <dbReference type="ARBA" id="ARBA00023002"/>
    </source>
</evidence>
<dbReference type="Gene3D" id="3.50.50.60">
    <property type="entry name" value="FAD/NAD(P)-binding domain"/>
    <property type="match status" value="1"/>
</dbReference>
<dbReference type="InterPro" id="IPR006076">
    <property type="entry name" value="FAD-dep_OxRdtase"/>
</dbReference>
<dbReference type="PANTHER" id="PTHR13847">
    <property type="entry name" value="SARCOSINE DEHYDROGENASE-RELATED"/>
    <property type="match status" value="1"/>
</dbReference>
<dbReference type="Gene3D" id="3.30.9.10">
    <property type="entry name" value="D-Amino Acid Oxidase, subunit A, domain 2"/>
    <property type="match status" value="1"/>
</dbReference>
<dbReference type="AlphaFoldDB" id="A0ABD5TJ75"/>
<gene>
    <name evidence="3" type="ORF">ACFQFD_17465</name>
</gene>
<dbReference type="EC" id="1.-.-.-" evidence="3"/>
<proteinExistence type="predicted"/>
<evidence type="ECO:0000259" key="2">
    <source>
        <dbReference type="Pfam" id="PF01266"/>
    </source>
</evidence>
<accession>A0ABD5TJ75</accession>
<dbReference type="RefSeq" id="WP_284061868.1">
    <property type="nucleotide sequence ID" value="NZ_CP126158.1"/>
</dbReference>
<evidence type="ECO:0000313" key="4">
    <source>
        <dbReference type="Proteomes" id="UP001596443"/>
    </source>
</evidence>